<feature type="transmembrane region" description="Helical" evidence="1">
    <location>
        <begin position="30"/>
        <end position="49"/>
    </location>
</feature>
<keyword evidence="1" id="KW-0472">Membrane</keyword>
<feature type="transmembrane region" description="Helical" evidence="1">
    <location>
        <begin position="86"/>
        <end position="119"/>
    </location>
</feature>
<dbReference type="Pfam" id="PF05987">
    <property type="entry name" value="DUF898"/>
    <property type="match status" value="1"/>
</dbReference>
<organism evidence="2 3">
    <name type="scientific">Denitromonas halophila</name>
    <dbReference type="NCBI Taxonomy" id="1629404"/>
    <lineage>
        <taxon>Bacteria</taxon>
        <taxon>Pseudomonadati</taxon>
        <taxon>Pseudomonadota</taxon>
        <taxon>Betaproteobacteria</taxon>
        <taxon>Rhodocyclales</taxon>
        <taxon>Zoogloeaceae</taxon>
        <taxon>Denitromonas</taxon>
    </lineage>
</organism>
<dbReference type="Proteomes" id="UP000318349">
    <property type="component" value="Unassembled WGS sequence"/>
</dbReference>
<dbReference type="InterPro" id="IPR010295">
    <property type="entry name" value="DUF898"/>
</dbReference>
<protein>
    <submittedName>
        <fullName evidence="2">DUF898 domain-containing protein</fullName>
    </submittedName>
</protein>
<dbReference type="EMBL" id="VMNI01000015">
    <property type="protein sequence ID" value="TVO74746.1"/>
    <property type="molecule type" value="Genomic_DNA"/>
</dbReference>
<evidence type="ECO:0000313" key="3">
    <source>
        <dbReference type="Proteomes" id="UP000318349"/>
    </source>
</evidence>
<keyword evidence="1" id="KW-0812">Transmembrane</keyword>
<proteinExistence type="predicted"/>
<evidence type="ECO:0000313" key="2">
    <source>
        <dbReference type="EMBL" id="TVO74746.1"/>
    </source>
</evidence>
<feature type="transmembrane region" description="Helical" evidence="1">
    <location>
        <begin position="244"/>
        <end position="273"/>
    </location>
</feature>
<comment type="caution">
    <text evidence="2">The sequence shown here is derived from an EMBL/GenBank/DDBJ whole genome shotgun (WGS) entry which is preliminary data.</text>
</comment>
<sequence>MNAPATLPAFDVPPLNPDELPFEFSGSGGAYFKIWIVNLLLSIVTLGLYSPWAKVRRERYFMGNTLLDGSAFDYHADPVKILKGRLLVMAAIVVLNIAAEFNPLFNLVVMVLFAVLLPWMISRALRFRAHNTSWRGLRFAFDGLTWEAAKAWVLWPIAGVLSLGILFPFALANQRRYLFNHLRFGQAQFDIDLPVGPVYRIFGRVALLALVYVAVLVALGFVLGGPLDLFAGGAMGQGGGREVFGLYLMLAMLALYVGFALIAPYVSACMANLSFNRANLQNHGFFSDMVAGRYVWIVLTNWLLTALTLGAYRPFGVVRLWRYRVAHLALLPAGTLTAFMAVQAEEARVIGEEAADLLDVDLGF</sequence>
<feature type="transmembrane region" description="Helical" evidence="1">
    <location>
        <begin position="152"/>
        <end position="172"/>
    </location>
</feature>
<gene>
    <name evidence="2" type="ORF">FHP89_15655</name>
</gene>
<accession>A0A558EFT5</accession>
<feature type="transmembrane region" description="Helical" evidence="1">
    <location>
        <begin position="205"/>
        <end position="224"/>
    </location>
</feature>
<reference evidence="2 3" key="1">
    <citation type="submission" date="2019-07" db="EMBL/GenBank/DDBJ databases">
        <title>The pathways for chlorine oxyanion respiration interact through the shared metabolite chlorate.</title>
        <authorList>
            <person name="Barnum T.P."/>
            <person name="Cheng Y."/>
            <person name="Hill K.A."/>
            <person name="Lucas L.N."/>
            <person name="Carlson H.K."/>
            <person name="Coates J.D."/>
        </authorList>
    </citation>
    <scope>NUCLEOTIDE SEQUENCE [LARGE SCALE GENOMIC DNA]</scope>
    <source>
        <strain evidence="2 3">SFB-1</strain>
    </source>
</reference>
<evidence type="ECO:0000256" key="1">
    <source>
        <dbReference type="SAM" id="Phobius"/>
    </source>
</evidence>
<dbReference type="AlphaFoldDB" id="A0A558EFT5"/>
<name>A0A558EFT5_9RHOO</name>
<feature type="transmembrane region" description="Helical" evidence="1">
    <location>
        <begin position="294"/>
        <end position="315"/>
    </location>
</feature>
<keyword evidence="1" id="KW-1133">Transmembrane helix</keyword>